<evidence type="ECO:0000313" key="1">
    <source>
        <dbReference type="EMBL" id="MCH4284866.1"/>
    </source>
</evidence>
<comment type="caution">
    <text evidence="1">The sequence shown here is derived from an EMBL/GenBank/DDBJ whole genome shotgun (WGS) entry which is preliminary data.</text>
</comment>
<protein>
    <submittedName>
        <fullName evidence="1">Uncharacterized protein</fullName>
    </submittedName>
</protein>
<gene>
    <name evidence="1" type="ORF">LQE99_06945</name>
</gene>
<name>A0ABS9R5E6_9FIRM</name>
<dbReference type="EMBL" id="JAKVPQ010000004">
    <property type="protein sequence ID" value="MCH4284866.1"/>
    <property type="molecule type" value="Genomic_DNA"/>
</dbReference>
<accession>A0ABS9R5E6</accession>
<dbReference type="RefSeq" id="WP_117452750.1">
    <property type="nucleotide sequence ID" value="NZ_JAKVPQ010000004.1"/>
</dbReference>
<reference evidence="1 2" key="1">
    <citation type="submission" date="2022-02" db="EMBL/GenBank/DDBJ databases">
        <title>Genome of Erysipelotrichaceae sp. nov. NSJ-176 isolated from human feces.</title>
        <authorList>
            <person name="Abdugheni R."/>
        </authorList>
    </citation>
    <scope>NUCLEOTIDE SEQUENCE [LARGE SCALE GENOMIC DNA]</scope>
    <source>
        <strain evidence="1 2">NSJ-176</strain>
    </source>
</reference>
<proteinExistence type="predicted"/>
<organism evidence="1 2">
    <name type="scientific">Amedibacillus hominis</name>
    <dbReference type="NCBI Taxonomy" id="2897776"/>
    <lineage>
        <taxon>Bacteria</taxon>
        <taxon>Bacillati</taxon>
        <taxon>Bacillota</taxon>
        <taxon>Erysipelotrichia</taxon>
        <taxon>Erysipelotrichales</taxon>
        <taxon>Erysipelotrichaceae</taxon>
        <taxon>Amedibacillus</taxon>
    </lineage>
</organism>
<evidence type="ECO:0000313" key="2">
    <source>
        <dbReference type="Proteomes" id="UP001202402"/>
    </source>
</evidence>
<dbReference type="Proteomes" id="UP001202402">
    <property type="component" value="Unassembled WGS sequence"/>
</dbReference>
<keyword evidence="2" id="KW-1185">Reference proteome</keyword>
<sequence>MKNEVIELSKETTQGCLCFECKEHIAREIENYYGAGHVSSAGSMPCEHKQLNAFSNRTCQSHNRND</sequence>